<feature type="compositionally biased region" description="Low complexity" evidence="1">
    <location>
        <begin position="672"/>
        <end position="699"/>
    </location>
</feature>
<dbReference type="InterPro" id="IPR019734">
    <property type="entry name" value="TPR_rpt"/>
</dbReference>
<evidence type="ECO:0000313" key="4">
    <source>
        <dbReference type="Proteomes" id="UP001596096"/>
    </source>
</evidence>
<dbReference type="PANTHER" id="PTHR10098">
    <property type="entry name" value="RAPSYN-RELATED"/>
    <property type="match status" value="1"/>
</dbReference>
<dbReference type="InterPro" id="IPR024983">
    <property type="entry name" value="CHAT_dom"/>
</dbReference>
<dbReference type="EMBL" id="JBHSNW010000002">
    <property type="protein sequence ID" value="MFC5814317.1"/>
    <property type="molecule type" value="Genomic_DNA"/>
</dbReference>
<sequence length="967" mass="100566">MLDRSSGGGLLVRAAEMAVLRSVIDPGQALRAGHKVLEAAEKAGDGEAASVALRAMALASRELGDLQAAEQRLRQAVQTRGAPAERMAQARLSLVTVRTERGHPLQALRLAALAWAYLSPLDRAKLDTQRAVALAHLGRYQEAVASCDRALRALVAAPGTIDDRRFLAGGLLNRGLVHAYRGDWDQAMRDISACLQIAGHARLSHLERLAAANLPFLAVRRGDIGGAFTHYREAEDTLFGYPERLATMRADFAGALLAAHLPGEARALLSLAVPDLEESGAQVALAEARLKLAQVELLTGDAREAMTVAERAMRELSEQDRQAWLPLAREVVLRSRLALEPPTPGLLAELAGCADDLERDAAHLAEGASLRLTAAETALALGDRAAASAQLSRLTEQPGRERWLPPGGRRTPLASPAQAGYAAAGQVPPLVRQHALALEAALREDVPAAFRAVEEGLAGMGGQIDSLDDPSLRAHAARAGGRLAAFGLRLAVRDGCAEEVFEWAERWRAVTAPAHARSPHGAGLPEVRAALGRAALVEYVTDDSSLFAVVVTGQRLALRPLGALRPVKEALIRLRYSLRRSALHDGAAGAEPVGAAGSELELLLLTPLAAELGERPLVVVPTGILHTLPWAALPCLRERPVTVAASARSWLAATRDPAPLRTCRPPGPLVMTRPTGPPRTTSPEAAATPPAGPAGTPAPGTTPPTALPEAGTTPPAGIPGAGPSDGVVLSGAAHPVGSSVDSWAGLSGGSWPGSLKVVAAAGPGLAHAYEERDRVVACHPGARPVAARRDAVLAALASCDVVHLAAHGVFHARSPLLSSITLEDGPLMAYDLLGSSRTARLVVLSACDSGMARTPTDGAPLGLAGAFLAQGTACVVAGMVPVCDEDALAVMSRFHELLAAGHTPASALAYASARTGITAFTCFGAGDQPLIHREPDAGCPADIGRAPVPVHGEDDRERGRRPIVPTG</sequence>
<gene>
    <name evidence="3" type="ORF">ACFPUY_04430</name>
</gene>
<comment type="caution">
    <text evidence="3">The sequence shown here is derived from an EMBL/GenBank/DDBJ whole genome shotgun (WGS) entry which is preliminary data.</text>
</comment>
<dbReference type="SMART" id="SM00028">
    <property type="entry name" value="TPR"/>
    <property type="match status" value="4"/>
</dbReference>
<accession>A0ABW1BM78</accession>
<feature type="domain" description="CHAT" evidence="2">
    <location>
        <begin position="596"/>
        <end position="912"/>
    </location>
</feature>
<feature type="region of interest" description="Disordered" evidence="1">
    <location>
        <begin position="658"/>
        <end position="730"/>
    </location>
</feature>
<feature type="region of interest" description="Disordered" evidence="1">
    <location>
        <begin position="941"/>
        <end position="967"/>
    </location>
</feature>
<dbReference type="Pfam" id="PF12770">
    <property type="entry name" value="CHAT"/>
    <property type="match status" value="1"/>
</dbReference>
<evidence type="ECO:0000256" key="1">
    <source>
        <dbReference type="SAM" id="MobiDB-lite"/>
    </source>
</evidence>
<dbReference type="Proteomes" id="UP001596096">
    <property type="component" value="Unassembled WGS sequence"/>
</dbReference>
<proteinExistence type="predicted"/>
<keyword evidence="4" id="KW-1185">Reference proteome</keyword>
<protein>
    <submittedName>
        <fullName evidence="3">CHAT domain-containing protein</fullName>
    </submittedName>
</protein>
<feature type="compositionally biased region" description="Basic and acidic residues" evidence="1">
    <location>
        <begin position="951"/>
        <end position="960"/>
    </location>
</feature>
<organism evidence="3 4">
    <name type="scientific">Nonomuraea harbinensis</name>
    <dbReference type="NCBI Taxonomy" id="1286938"/>
    <lineage>
        <taxon>Bacteria</taxon>
        <taxon>Bacillati</taxon>
        <taxon>Actinomycetota</taxon>
        <taxon>Actinomycetes</taxon>
        <taxon>Streptosporangiales</taxon>
        <taxon>Streptosporangiaceae</taxon>
        <taxon>Nonomuraea</taxon>
    </lineage>
</organism>
<name>A0ABW1BM78_9ACTN</name>
<dbReference type="RefSeq" id="WP_219551815.1">
    <property type="nucleotide sequence ID" value="NZ_JAHKRN010000081.1"/>
</dbReference>
<dbReference type="PANTHER" id="PTHR10098:SF108">
    <property type="entry name" value="TETRATRICOPEPTIDE REPEAT PROTEIN 28"/>
    <property type="match status" value="1"/>
</dbReference>
<evidence type="ECO:0000313" key="3">
    <source>
        <dbReference type="EMBL" id="MFC5814317.1"/>
    </source>
</evidence>
<reference evidence="4" key="1">
    <citation type="journal article" date="2019" name="Int. J. Syst. Evol. Microbiol.">
        <title>The Global Catalogue of Microorganisms (GCM) 10K type strain sequencing project: providing services to taxonomists for standard genome sequencing and annotation.</title>
        <authorList>
            <consortium name="The Broad Institute Genomics Platform"/>
            <consortium name="The Broad Institute Genome Sequencing Center for Infectious Disease"/>
            <person name="Wu L."/>
            <person name="Ma J."/>
        </authorList>
    </citation>
    <scope>NUCLEOTIDE SEQUENCE [LARGE SCALE GENOMIC DNA]</scope>
    <source>
        <strain evidence="4">CGMCC 4.7106</strain>
    </source>
</reference>
<evidence type="ECO:0000259" key="2">
    <source>
        <dbReference type="Pfam" id="PF12770"/>
    </source>
</evidence>